<dbReference type="Pfam" id="PF13328">
    <property type="entry name" value="HD_4"/>
    <property type="match status" value="1"/>
</dbReference>
<dbReference type="PANTHER" id="PTHR46246">
    <property type="entry name" value="GUANOSINE-3',5'-BIS(DIPHOSPHATE) 3'-PYROPHOSPHOHYDROLASE MESH1"/>
    <property type="match status" value="1"/>
</dbReference>
<dbReference type="InParanoid" id="W0RES3"/>
<keyword evidence="2" id="KW-1185">Reference proteome</keyword>
<dbReference type="Gene3D" id="1.10.3210.10">
    <property type="entry name" value="Hypothetical protein af1432"/>
    <property type="match status" value="1"/>
</dbReference>
<dbReference type="InterPro" id="IPR052194">
    <property type="entry name" value="MESH1"/>
</dbReference>
<dbReference type="PANTHER" id="PTHR46246:SF1">
    <property type="entry name" value="GUANOSINE-3',5'-BIS(DIPHOSPHATE) 3'-PYROPHOSPHOHYDROLASE MESH1"/>
    <property type="match status" value="1"/>
</dbReference>
<dbReference type="SUPFAM" id="SSF109604">
    <property type="entry name" value="HD-domain/PDEase-like"/>
    <property type="match status" value="1"/>
</dbReference>
<dbReference type="EMBL" id="CP007128">
    <property type="protein sequence ID" value="AHG88825.1"/>
    <property type="molecule type" value="Genomic_DNA"/>
</dbReference>
<dbReference type="AlphaFoldDB" id="W0RES3"/>
<dbReference type="STRING" id="861299.J421_1288"/>
<dbReference type="RefSeq" id="WP_025410351.1">
    <property type="nucleotide sequence ID" value="NZ_CP007128.1"/>
</dbReference>
<name>W0RES3_9BACT</name>
<dbReference type="eggNOG" id="COG0317">
    <property type="taxonomic scope" value="Bacteria"/>
</dbReference>
<dbReference type="HOGENOM" id="CLU_084517_2_1_0"/>
<accession>W0RES3</accession>
<evidence type="ECO:0008006" key="3">
    <source>
        <dbReference type="Google" id="ProtNLM"/>
    </source>
</evidence>
<dbReference type="KEGG" id="gba:J421_1288"/>
<proteinExistence type="predicted"/>
<organism evidence="1 2">
    <name type="scientific">Gemmatirosa kalamazoonensis</name>
    <dbReference type="NCBI Taxonomy" id="861299"/>
    <lineage>
        <taxon>Bacteria</taxon>
        <taxon>Pseudomonadati</taxon>
        <taxon>Gemmatimonadota</taxon>
        <taxon>Gemmatimonadia</taxon>
        <taxon>Gemmatimonadales</taxon>
        <taxon>Gemmatimonadaceae</taxon>
        <taxon>Gemmatirosa</taxon>
    </lineage>
</organism>
<evidence type="ECO:0000313" key="1">
    <source>
        <dbReference type="EMBL" id="AHG88825.1"/>
    </source>
</evidence>
<dbReference type="Proteomes" id="UP000019151">
    <property type="component" value="Chromosome"/>
</dbReference>
<dbReference type="OrthoDB" id="9802385at2"/>
<evidence type="ECO:0000313" key="2">
    <source>
        <dbReference type="Proteomes" id="UP000019151"/>
    </source>
</evidence>
<sequence>MTTGYSDRINHALAFAAKHHDQEVRKGTRLPYFTAPANAAVILTRYGQDDVTVVAAILHEAVEDYLRDGLSEDAVRHRLEDKFGPDVLTAALGAVRRRLDDDGVELSHEEQKLDHLDRLASASDRSRWVLAAHQVHEGSTLLTDLRRTAFPDAVWHRFAEGRETKVRWYRQVSDRLEAAGFTGAIAAELRSVADALEPFAVDGVRAVR</sequence>
<dbReference type="GO" id="GO:0008893">
    <property type="term" value="F:guanosine-3',5'-bis(diphosphate) 3'-diphosphatase activity"/>
    <property type="evidence" value="ECO:0007669"/>
    <property type="project" value="TreeGrafter"/>
</dbReference>
<gene>
    <name evidence="1" type="ORF">J421_1288</name>
</gene>
<reference evidence="1 2" key="1">
    <citation type="journal article" date="2014" name="Genome Announc.">
        <title>Genome Sequence and Methylome of Soil Bacterium Gemmatirosa kalamazoonensis KBS708T, a Member of the Rarely Cultivated Gemmatimonadetes Phylum.</title>
        <authorList>
            <person name="Debruyn J.M."/>
            <person name="Radosevich M."/>
            <person name="Wommack K.E."/>
            <person name="Polson S.W."/>
            <person name="Hauser L.J."/>
            <person name="Fawaz M.N."/>
            <person name="Korlach J."/>
            <person name="Tsai Y.C."/>
        </authorList>
    </citation>
    <scope>NUCLEOTIDE SEQUENCE [LARGE SCALE GENOMIC DNA]</scope>
    <source>
        <strain evidence="1 2">KBS708</strain>
    </source>
</reference>
<protein>
    <recommendedName>
        <fullName evidence="3">Metal-dependent phosphohydrolase HD sub domain-containing protein</fullName>
    </recommendedName>
</protein>